<comment type="caution">
    <text evidence="2">The sequence shown here is derived from an EMBL/GenBank/DDBJ whole genome shotgun (WGS) entry which is preliminary data.</text>
</comment>
<sequence>MAVGCLSESVYGLWRGADRVGEEKEYEWMYVVVASASEVVVLHEVVMVVIAHVVCGVHVCRSAVVTVGKFVQVAGSGTDDAVHAGVSADVTVREEEDGETVEAEEAGDNAPVAAVDTEDSEEEEEEEDVDNRTHIIQQYLQ</sequence>
<feature type="compositionally biased region" description="Acidic residues" evidence="1">
    <location>
        <begin position="94"/>
        <end position="107"/>
    </location>
</feature>
<evidence type="ECO:0000313" key="2">
    <source>
        <dbReference type="EMBL" id="KAJ1084186.1"/>
    </source>
</evidence>
<evidence type="ECO:0000256" key="1">
    <source>
        <dbReference type="SAM" id="MobiDB-lite"/>
    </source>
</evidence>
<name>A0AAV7KXG9_PLEWA</name>
<feature type="region of interest" description="Disordered" evidence="1">
    <location>
        <begin position="92"/>
        <end position="141"/>
    </location>
</feature>
<accession>A0AAV7KXG9</accession>
<protein>
    <submittedName>
        <fullName evidence="2">Uncharacterized protein</fullName>
    </submittedName>
</protein>
<reference evidence="2" key="1">
    <citation type="journal article" date="2022" name="bioRxiv">
        <title>Sequencing and chromosome-scale assembly of the giantPleurodeles waltlgenome.</title>
        <authorList>
            <person name="Brown T."/>
            <person name="Elewa A."/>
            <person name="Iarovenko S."/>
            <person name="Subramanian E."/>
            <person name="Araus A.J."/>
            <person name="Petzold A."/>
            <person name="Susuki M."/>
            <person name="Suzuki K.-i.T."/>
            <person name="Hayashi T."/>
            <person name="Toyoda A."/>
            <person name="Oliveira C."/>
            <person name="Osipova E."/>
            <person name="Leigh N.D."/>
            <person name="Simon A."/>
            <person name="Yun M.H."/>
        </authorList>
    </citation>
    <scope>NUCLEOTIDE SEQUENCE</scope>
    <source>
        <strain evidence="2">20211129_DDA</strain>
        <tissue evidence="2">Liver</tissue>
    </source>
</reference>
<proteinExistence type="predicted"/>
<dbReference type="AlphaFoldDB" id="A0AAV7KXG9"/>
<dbReference type="EMBL" id="JANPWB010000016">
    <property type="protein sequence ID" value="KAJ1084186.1"/>
    <property type="molecule type" value="Genomic_DNA"/>
</dbReference>
<keyword evidence="3" id="KW-1185">Reference proteome</keyword>
<gene>
    <name evidence="2" type="ORF">NDU88_004338</name>
</gene>
<feature type="compositionally biased region" description="Acidic residues" evidence="1">
    <location>
        <begin position="116"/>
        <end position="129"/>
    </location>
</feature>
<evidence type="ECO:0000313" key="3">
    <source>
        <dbReference type="Proteomes" id="UP001066276"/>
    </source>
</evidence>
<dbReference type="Proteomes" id="UP001066276">
    <property type="component" value="Chromosome 12"/>
</dbReference>
<organism evidence="2 3">
    <name type="scientific">Pleurodeles waltl</name>
    <name type="common">Iberian ribbed newt</name>
    <dbReference type="NCBI Taxonomy" id="8319"/>
    <lineage>
        <taxon>Eukaryota</taxon>
        <taxon>Metazoa</taxon>
        <taxon>Chordata</taxon>
        <taxon>Craniata</taxon>
        <taxon>Vertebrata</taxon>
        <taxon>Euteleostomi</taxon>
        <taxon>Amphibia</taxon>
        <taxon>Batrachia</taxon>
        <taxon>Caudata</taxon>
        <taxon>Salamandroidea</taxon>
        <taxon>Salamandridae</taxon>
        <taxon>Pleurodelinae</taxon>
        <taxon>Pleurodeles</taxon>
    </lineage>
</organism>